<accession>A0A0Q0WUN2</accession>
<dbReference type="AlphaFoldDB" id="A0A0Q0WUN2"/>
<reference evidence="1 2" key="1">
    <citation type="submission" date="2014-09" db="EMBL/GenBank/DDBJ databases">
        <title>Genome sequence of Flavobacterium aquidurense RC62.</title>
        <authorList>
            <person name="Kim J.F."/>
            <person name="Kwak M.-J."/>
        </authorList>
    </citation>
    <scope>NUCLEOTIDE SEQUENCE [LARGE SCALE GENOMIC DNA]</scope>
    <source>
        <strain evidence="1 2">RC62</strain>
    </source>
</reference>
<comment type="caution">
    <text evidence="1">The sequence shown here is derived from an EMBL/GenBank/DDBJ whole genome shotgun (WGS) entry which is preliminary data.</text>
</comment>
<dbReference type="STRING" id="362413.RC62_567"/>
<name>A0A0Q0WUN2_9FLAO</name>
<protein>
    <submittedName>
        <fullName evidence="1">Uncharacterized protein</fullName>
    </submittedName>
</protein>
<gene>
    <name evidence="1" type="ORF">RC62_567</name>
</gene>
<evidence type="ECO:0000313" key="1">
    <source>
        <dbReference type="EMBL" id="KQB39883.1"/>
    </source>
</evidence>
<dbReference type="EMBL" id="JRLF01000011">
    <property type="protein sequence ID" value="KQB39883.1"/>
    <property type="molecule type" value="Genomic_DNA"/>
</dbReference>
<sequence length="44" mass="4810">MENNNVIEEFIIMSPDVESASNNLGIEARIANAIELPHITLGET</sequence>
<organism evidence="1 2">
    <name type="scientific">Flavobacterium aquidurense</name>
    <dbReference type="NCBI Taxonomy" id="362413"/>
    <lineage>
        <taxon>Bacteria</taxon>
        <taxon>Pseudomonadati</taxon>
        <taxon>Bacteroidota</taxon>
        <taxon>Flavobacteriia</taxon>
        <taxon>Flavobacteriales</taxon>
        <taxon>Flavobacteriaceae</taxon>
        <taxon>Flavobacterium</taxon>
    </lineage>
</organism>
<proteinExistence type="predicted"/>
<dbReference type="Proteomes" id="UP000050443">
    <property type="component" value="Unassembled WGS sequence"/>
</dbReference>
<evidence type="ECO:0000313" key="2">
    <source>
        <dbReference type="Proteomes" id="UP000050443"/>
    </source>
</evidence>